<dbReference type="GeneID" id="11509417"/>
<dbReference type="AlphaFoldDB" id="G2QCU5"/>
<dbReference type="OrthoDB" id="4177740at2759"/>
<keyword evidence="3" id="KW-1185">Reference proteome</keyword>
<dbReference type="KEGG" id="mtm:MYCTH_2305413"/>
<dbReference type="eggNOG" id="ENOG502SYJR">
    <property type="taxonomic scope" value="Eukaryota"/>
</dbReference>
<dbReference type="RefSeq" id="XP_003663461.1">
    <property type="nucleotide sequence ID" value="XM_003663413.1"/>
</dbReference>
<gene>
    <name evidence="2" type="ORF">MYCTH_2305413</name>
</gene>
<sequence length="347" mass="40049">MEDDAEAKRFQRQCIEHLENVLERVRSFGESVYILNDEHLAALNVRKAEPLDIEEQSVDFGRRFFYPRFTLEEARKKTTDFISENGQDVGHYGDWPKRCRRGSYVGFESTPGPYDPEERHPLCDPMTHADIRLRWFLTVMGVDFLPWIDTRNFGVWEGSEWCYVSERDLFPNRMGNLPIHYSHGPRVGNPPHQYAFYASAAFVIPDPSADLPHVGGTVVDSTEPCEGEVLRSEVAAAVGLLKHQFCRGDFRRHHTLPAIVFSFHHDRFGRVTQFHFDGRSLVLRQSRLLDFRSDEPTVDAYHMIRWMANRPMGETRFLRTAAEEAEGSESQDMDKNSTQLPIDVRGA</sequence>
<dbReference type="HOGENOM" id="CLU_799299_0_0_1"/>
<protein>
    <submittedName>
        <fullName evidence="2">Uncharacterized protein</fullName>
    </submittedName>
</protein>
<dbReference type="EMBL" id="CP003004">
    <property type="protein sequence ID" value="AEO58216.1"/>
    <property type="molecule type" value="Genomic_DNA"/>
</dbReference>
<dbReference type="InParanoid" id="G2QCU5"/>
<evidence type="ECO:0000313" key="3">
    <source>
        <dbReference type="Proteomes" id="UP000007322"/>
    </source>
</evidence>
<reference evidence="2 3" key="1">
    <citation type="journal article" date="2011" name="Nat. Biotechnol.">
        <title>Comparative genomic analysis of the thermophilic biomass-degrading fungi Myceliophthora thermophila and Thielavia terrestris.</title>
        <authorList>
            <person name="Berka R.M."/>
            <person name="Grigoriev I.V."/>
            <person name="Otillar R."/>
            <person name="Salamov A."/>
            <person name="Grimwood J."/>
            <person name="Reid I."/>
            <person name="Ishmael N."/>
            <person name="John T."/>
            <person name="Darmond C."/>
            <person name="Moisan M.-C."/>
            <person name="Henrissat B."/>
            <person name="Coutinho P.M."/>
            <person name="Lombard V."/>
            <person name="Natvig D.O."/>
            <person name="Lindquist E."/>
            <person name="Schmutz J."/>
            <person name="Lucas S."/>
            <person name="Harris P."/>
            <person name="Powlowski J."/>
            <person name="Bellemare A."/>
            <person name="Taylor D."/>
            <person name="Butler G."/>
            <person name="de Vries R.P."/>
            <person name="Allijn I.E."/>
            <person name="van den Brink J."/>
            <person name="Ushinsky S."/>
            <person name="Storms R."/>
            <person name="Powell A.J."/>
            <person name="Paulsen I.T."/>
            <person name="Elbourne L.D.H."/>
            <person name="Baker S.E."/>
            <person name="Magnuson J."/>
            <person name="LaBoissiere S."/>
            <person name="Clutterbuck A.J."/>
            <person name="Martinez D."/>
            <person name="Wogulis M."/>
            <person name="de Leon A.L."/>
            <person name="Rey M.W."/>
            <person name="Tsang A."/>
        </authorList>
    </citation>
    <scope>NUCLEOTIDE SEQUENCE [LARGE SCALE GENOMIC DNA]</scope>
    <source>
        <strain evidence="3">ATCC 42464 / BCRC 31852 / DSM 1799</strain>
    </source>
</reference>
<accession>G2QCU5</accession>
<dbReference type="Proteomes" id="UP000007322">
    <property type="component" value="Chromosome 3"/>
</dbReference>
<name>G2QCU5_THET4</name>
<dbReference type="VEuPathDB" id="FungiDB:MYCTH_2305413"/>
<evidence type="ECO:0000256" key="1">
    <source>
        <dbReference type="SAM" id="MobiDB-lite"/>
    </source>
</evidence>
<proteinExistence type="predicted"/>
<evidence type="ECO:0000313" key="2">
    <source>
        <dbReference type="EMBL" id="AEO58216.1"/>
    </source>
</evidence>
<organism evidence="2 3">
    <name type="scientific">Thermothelomyces thermophilus (strain ATCC 42464 / BCRC 31852 / DSM 1799)</name>
    <name type="common">Sporotrichum thermophile</name>
    <dbReference type="NCBI Taxonomy" id="573729"/>
    <lineage>
        <taxon>Eukaryota</taxon>
        <taxon>Fungi</taxon>
        <taxon>Dikarya</taxon>
        <taxon>Ascomycota</taxon>
        <taxon>Pezizomycotina</taxon>
        <taxon>Sordariomycetes</taxon>
        <taxon>Sordariomycetidae</taxon>
        <taxon>Sordariales</taxon>
        <taxon>Chaetomiaceae</taxon>
        <taxon>Thermothelomyces</taxon>
    </lineage>
</organism>
<feature type="region of interest" description="Disordered" evidence="1">
    <location>
        <begin position="322"/>
        <end position="347"/>
    </location>
</feature>